<evidence type="ECO:0000313" key="2">
    <source>
        <dbReference type="EMBL" id="GFE04964.1"/>
    </source>
</evidence>
<reference evidence="2 3" key="1">
    <citation type="submission" date="2019-12" db="EMBL/GenBank/DDBJ databases">
        <title>Whole genome shotgun sequence of Streptomyces caniferus NBRC 15389.</title>
        <authorList>
            <person name="Ichikawa N."/>
            <person name="Kimura A."/>
            <person name="Kitahashi Y."/>
            <person name="Komaki H."/>
            <person name="Tamura T."/>
        </authorList>
    </citation>
    <scope>NUCLEOTIDE SEQUENCE [LARGE SCALE GENOMIC DNA]</scope>
    <source>
        <strain evidence="2 3">NBRC 15389</strain>
    </source>
</reference>
<gene>
    <name evidence="2" type="ORF">Scani_12320</name>
</gene>
<dbReference type="Proteomes" id="UP000435837">
    <property type="component" value="Unassembled WGS sequence"/>
</dbReference>
<keyword evidence="1" id="KW-1133">Transmembrane helix</keyword>
<protein>
    <submittedName>
        <fullName evidence="2">Uncharacterized protein</fullName>
    </submittedName>
</protein>
<organism evidence="2 3">
    <name type="scientific">Streptomyces caniferus</name>
    <dbReference type="NCBI Taxonomy" id="285557"/>
    <lineage>
        <taxon>Bacteria</taxon>
        <taxon>Bacillati</taxon>
        <taxon>Actinomycetota</taxon>
        <taxon>Actinomycetes</taxon>
        <taxon>Kitasatosporales</taxon>
        <taxon>Streptomycetaceae</taxon>
        <taxon>Streptomyces</taxon>
    </lineage>
</organism>
<name>A0A640S219_9ACTN</name>
<evidence type="ECO:0000256" key="1">
    <source>
        <dbReference type="SAM" id="Phobius"/>
    </source>
</evidence>
<sequence length="337" mass="36759">MGPVRELDGLGRIGAESSPETARRLVCFPTIRHSHHAGGYVSMIIALAAGSSSLTDIQQKLIVGLASAFVGVFGTLLVHFLKSRQEPRRKVAYDAATEPGLGGIDPKLRDKLRISYGGTHVEDLHSAHYRIANSGNSVIKNQRVRFSIPADVKLLESILAPEPEPEMKVERSPESSGSQIIYTIGHLERGEEVSFGLVLDGKNAAQWRAKTSNEEGDVDVEKRGVQRNIEDRAHVVPFLTSTFLFLFAPPAVSGFVLQEALGHALASLIRATFLVFCIIHLLPTLRLVRETFFSGGKAAQHEHNIGGDAYIFNDTAFHGGVTWNNEARQKRGASPPQ</sequence>
<feature type="transmembrane region" description="Helical" evidence="1">
    <location>
        <begin position="235"/>
        <end position="257"/>
    </location>
</feature>
<keyword evidence="1" id="KW-0472">Membrane</keyword>
<proteinExistence type="predicted"/>
<feature type="transmembrane region" description="Helical" evidence="1">
    <location>
        <begin position="263"/>
        <end position="282"/>
    </location>
</feature>
<keyword evidence="1" id="KW-0812">Transmembrane</keyword>
<evidence type="ECO:0000313" key="3">
    <source>
        <dbReference type="Proteomes" id="UP000435837"/>
    </source>
</evidence>
<comment type="caution">
    <text evidence="2">The sequence shown here is derived from an EMBL/GenBank/DDBJ whole genome shotgun (WGS) entry which is preliminary data.</text>
</comment>
<dbReference type="EMBL" id="BLIN01000002">
    <property type="protein sequence ID" value="GFE04964.1"/>
    <property type="molecule type" value="Genomic_DNA"/>
</dbReference>
<dbReference type="AlphaFoldDB" id="A0A640S219"/>
<feature type="transmembrane region" description="Helical" evidence="1">
    <location>
        <begin position="61"/>
        <end position="81"/>
    </location>
</feature>
<accession>A0A640S219</accession>